<organism>
    <name type="scientific">Branchiostoma floridae</name>
    <name type="common">Florida lancelet</name>
    <name type="synonym">Amphioxus</name>
    <dbReference type="NCBI Taxonomy" id="7739"/>
    <lineage>
        <taxon>Eukaryota</taxon>
        <taxon>Metazoa</taxon>
        <taxon>Chordata</taxon>
        <taxon>Cephalochordata</taxon>
        <taxon>Leptocardii</taxon>
        <taxon>Amphioxiformes</taxon>
        <taxon>Branchiostomatidae</taxon>
        <taxon>Branchiostoma</taxon>
    </lineage>
</organism>
<accession>C3ZP90</accession>
<dbReference type="PANTHER" id="PTHR11012:SF30">
    <property type="entry name" value="PROTEIN KINASE-LIKE DOMAIN-CONTAINING"/>
    <property type="match status" value="1"/>
</dbReference>
<dbReference type="Gene3D" id="3.90.1200.10">
    <property type="match status" value="1"/>
</dbReference>
<proteinExistence type="predicted"/>
<dbReference type="SMART" id="SM00587">
    <property type="entry name" value="CHK"/>
    <property type="match status" value="1"/>
</dbReference>
<gene>
    <name evidence="2" type="ORF">BRAFLDRAFT_81531</name>
</gene>
<dbReference type="InterPro" id="IPR011009">
    <property type="entry name" value="Kinase-like_dom_sf"/>
</dbReference>
<dbReference type="SUPFAM" id="SSF56112">
    <property type="entry name" value="Protein kinase-like (PK-like)"/>
    <property type="match status" value="1"/>
</dbReference>
<feature type="domain" description="CHK kinase-like" evidence="1">
    <location>
        <begin position="158"/>
        <end position="344"/>
    </location>
</feature>
<dbReference type="InterPro" id="IPR004119">
    <property type="entry name" value="EcKL"/>
</dbReference>
<protein>
    <recommendedName>
        <fullName evidence="1">CHK kinase-like domain-containing protein</fullName>
    </recommendedName>
</protein>
<sequence length="362" mass="41070">MATKAEIIIPQSAEDISPSWVQLVLQKELPGIIITDVDVKGPINKGEGYMSNIIAFDAVGTRNGTSQHYSLVAKMTDFNCPFTEIKEWKKETHIKMETRKLRFYSDVVPELLSVAIPGTERESKPGNIDDQNDPPTDSLFLPKCYFAATDPSSMVSVRVMENLKSQGFSIKPNRQSLSRAEMMLAAGALAQLHGLSHLVELRSGKPLSEKYDWIKTTSRVWIDAQSSLYRDGVKEFAAAFPKKADLTGFLEKLDPYREILDLEEDPRLKVLCHTDSWINNIMIKFDGDVPTEVRLVDWQTPTYNPPTIDLTLLFLCNTSWDVFHNYRDDILAHYHHILQETLGTGDPDLLRMIQEIQKWGVI</sequence>
<dbReference type="eggNOG" id="ENOG502SGND">
    <property type="taxonomic scope" value="Eukaryota"/>
</dbReference>
<dbReference type="InterPro" id="IPR015897">
    <property type="entry name" value="CHK_kinase-like"/>
</dbReference>
<evidence type="ECO:0000259" key="1">
    <source>
        <dbReference type="SMART" id="SM00587"/>
    </source>
</evidence>
<evidence type="ECO:0000313" key="2">
    <source>
        <dbReference type="EMBL" id="EEN45587.1"/>
    </source>
</evidence>
<dbReference type="Pfam" id="PF02958">
    <property type="entry name" value="EcKL"/>
    <property type="match status" value="1"/>
</dbReference>
<dbReference type="InParanoid" id="C3ZP90"/>
<dbReference type="PANTHER" id="PTHR11012">
    <property type="entry name" value="PROTEIN KINASE-LIKE DOMAIN-CONTAINING"/>
    <property type="match status" value="1"/>
</dbReference>
<dbReference type="AlphaFoldDB" id="C3ZP90"/>
<dbReference type="EMBL" id="GG666656">
    <property type="protein sequence ID" value="EEN45587.1"/>
    <property type="molecule type" value="Genomic_DNA"/>
</dbReference>
<name>C3ZP90_BRAFL</name>
<reference evidence="2" key="1">
    <citation type="journal article" date="2008" name="Nature">
        <title>The amphioxus genome and the evolution of the chordate karyotype.</title>
        <authorList>
            <consortium name="US DOE Joint Genome Institute (JGI-PGF)"/>
            <person name="Putnam N.H."/>
            <person name="Butts T."/>
            <person name="Ferrier D.E.K."/>
            <person name="Furlong R.F."/>
            <person name="Hellsten U."/>
            <person name="Kawashima T."/>
            <person name="Robinson-Rechavi M."/>
            <person name="Shoguchi E."/>
            <person name="Terry A."/>
            <person name="Yu J.-K."/>
            <person name="Benito-Gutierrez E.L."/>
            <person name="Dubchak I."/>
            <person name="Garcia-Fernandez J."/>
            <person name="Gibson-Brown J.J."/>
            <person name="Grigoriev I.V."/>
            <person name="Horton A.C."/>
            <person name="de Jong P.J."/>
            <person name="Jurka J."/>
            <person name="Kapitonov V.V."/>
            <person name="Kohara Y."/>
            <person name="Kuroki Y."/>
            <person name="Lindquist E."/>
            <person name="Lucas S."/>
            <person name="Osoegawa K."/>
            <person name="Pennacchio L.A."/>
            <person name="Salamov A.A."/>
            <person name="Satou Y."/>
            <person name="Sauka-Spengler T."/>
            <person name="Schmutz J."/>
            <person name="Shin-I T."/>
            <person name="Toyoda A."/>
            <person name="Bronner-Fraser M."/>
            <person name="Fujiyama A."/>
            <person name="Holland L.Z."/>
            <person name="Holland P.W.H."/>
            <person name="Satoh N."/>
            <person name="Rokhsar D.S."/>
        </authorList>
    </citation>
    <scope>NUCLEOTIDE SEQUENCE [LARGE SCALE GENOMIC DNA]</scope>
    <source>
        <strain evidence="2">S238N-H82</strain>
        <tissue evidence="2">Testes</tissue>
    </source>
</reference>